<evidence type="ECO:0000259" key="14">
    <source>
        <dbReference type="PROSITE" id="PS50235"/>
    </source>
</evidence>
<comment type="caution">
    <text evidence="15">The sequence shown here is derived from an EMBL/GenBank/DDBJ whole genome shotgun (WGS) entry which is preliminary data.</text>
</comment>
<evidence type="ECO:0000256" key="4">
    <source>
        <dbReference type="ARBA" id="ARBA00009085"/>
    </source>
</evidence>
<dbReference type="InterPro" id="IPR000938">
    <property type="entry name" value="CAP-Gly_domain"/>
</dbReference>
<dbReference type="SUPFAM" id="SSF74924">
    <property type="entry name" value="Cap-Gly domain"/>
    <property type="match status" value="2"/>
</dbReference>
<keyword evidence="11" id="KW-0378">Hydrolase</keyword>
<dbReference type="PROSITE" id="PS50235">
    <property type="entry name" value="USP_3"/>
    <property type="match status" value="1"/>
</dbReference>
<keyword evidence="16" id="KW-1185">Reference proteome</keyword>
<evidence type="ECO:0000256" key="1">
    <source>
        <dbReference type="ARBA" id="ARBA00000707"/>
    </source>
</evidence>
<dbReference type="Pfam" id="PF01302">
    <property type="entry name" value="CAP_GLY"/>
    <property type="match status" value="2"/>
</dbReference>
<dbReference type="FunFam" id="2.30.30.190:FF:000020">
    <property type="entry name" value="Cylindromatosis, isoform D"/>
    <property type="match status" value="1"/>
</dbReference>
<organism evidence="15 16">
    <name type="scientific">Aromia moschata</name>
    <dbReference type="NCBI Taxonomy" id="1265417"/>
    <lineage>
        <taxon>Eukaryota</taxon>
        <taxon>Metazoa</taxon>
        <taxon>Ecdysozoa</taxon>
        <taxon>Arthropoda</taxon>
        <taxon>Hexapoda</taxon>
        <taxon>Insecta</taxon>
        <taxon>Pterygota</taxon>
        <taxon>Neoptera</taxon>
        <taxon>Endopterygota</taxon>
        <taxon>Coleoptera</taxon>
        <taxon>Polyphaga</taxon>
        <taxon>Cucujiformia</taxon>
        <taxon>Chrysomeloidea</taxon>
        <taxon>Cerambycidae</taxon>
        <taxon>Cerambycinae</taxon>
        <taxon>Callichromatini</taxon>
        <taxon>Aromia</taxon>
    </lineage>
</organism>
<evidence type="ECO:0000256" key="8">
    <source>
        <dbReference type="ARBA" id="ARBA00022670"/>
    </source>
</evidence>
<evidence type="ECO:0000256" key="2">
    <source>
        <dbReference type="ARBA" id="ARBA00004300"/>
    </source>
</evidence>
<dbReference type="GO" id="GO:0004843">
    <property type="term" value="F:cysteine-type deubiquitinase activity"/>
    <property type="evidence" value="ECO:0007669"/>
    <property type="project" value="UniProtKB-EC"/>
</dbReference>
<protein>
    <recommendedName>
        <fullName evidence="5">ubiquitinyl hydrolase 1</fullName>
        <ecNumber evidence="5">3.4.19.12</ecNumber>
    </recommendedName>
</protein>
<reference evidence="15" key="1">
    <citation type="journal article" date="2023" name="Insect Mol. Biol.">
        <title>Genome sequencing provides insights into the evolution of gene families encoding plant cell wall-degrading enzymes in longhorned beetles.</title>
        <authorList>
            <person name="Shin N.R."/>
            <person name="Okamura Y."/>
            <person name="Kirsch R."/>
            <person name="Pauchet Y."/>
        </authorList>
    </citation>
    <scope>NUCLEOTIDE SEQUENCE</scope>
    <source>
        <strain evidence="15">AMC_N1</strain>
    </source>
</reference>
<gene>
    <name evidence="15" type="ORF">NQ318_009776</name>
</gene>
<evidence type="ECO:0000256" key="11">
    <source>
        <dbReference type="ARBA" id="ARBA00022801"/>
    </source>
</evidence>
<dbReference type="AlphaFoldDB" id="A0AAV8Y921"/>
<accession>A0AAV8Y921</accession>
<evidence type="ECO:0000256" key="5">
    <source>
        <dbReference type="ARBA" id="ARBA00012759"/>
    </source>
</evidence>
<dbReference type="GO" id="GO:0046872">
    <property type="term" value="F:metal ion binding"/>
    <property type="evidence" value="ECO:0007669"/>
    <property type="project" value="UniProtKB-KW"/>
</dbReference>
<evidence type="ECO:0000313" key="16">
    <source>
        <dbReference type="Proteomes" id="UP001162162"/>
    </source>
</evidence>
<comment type="similarity">
    <text evidence="4">Belongs to the peptidase C19 family.</text>
</comment>
<dbReference type="GO" id="GO:0048471">
    <property type="term" value="C:perinuclear region of cytoplasm"/>
    <property type="evidence" value="ECO:0007669"/>
    <property type="project" value="UniProtKB-SubCell"/>
</dbReference>
<evidence type="ECO:0000256" key="7">
    <source>
        <dbReference type="ARBA" id="ARBA00022553"/>
    </source>
</evidence>
<proteinExistence type="inferred from homology"/>
<dbReference type="Gene3D" id="3.90.70.10">
    <property type="entry name" value="Cysteine proteinases"/>
    <property type="match status" value="2"/>
</dbReference>
<evidence type="ECO:0000256" key="10">
    <source>
        <dbReference type="ARBA" id="ARBA00022786"/>
    </source>
</evidence>
<dbReference type="InterPro" id="IPR028889">
    <property type="entry name" value="USP"/>
</dbReference>
<dbReference type="InterPro" id="IPR038765">
    <property type="entry name" value="Papain-like_cys_pep_sf"/>
</dbReference>
<evidence type="ECO:0000256" key="13">
    <source>
        <dbReference type="ARBA" id="ARBA00022833"/>
    </source>
</evidence>
<dbReference type="GO" id="GO:0005813">
    <property type="term" value="C:centrosome"/>
    <property type="evidence" value="ECO:0007669"/>
    <property type="project" value="UniProtKB-SubCell"/>
</dbReference>
<dbReference type="Proteomes" id="UP001162162">
    <property type="component" value="Unassembled WGS sequence"/>
</dbReference>
<dbReference type="GO" id="GO:0006508">
    <property type="term" value="P:proteolysis"/>
    <property type="evidence" value="ECO:0007669"/>
    <property type="project" value="UniProtKB-KW"/>
</dbReference>
<dbReference type="InterPro" id="IPR036859">
    <property type="entry name" value="CAP-Gly_dom_sf"/>
</dbReference>
<keyword evidence="9" id="KW-0479">Metal-binding</keyword>
<sequence>MSSNNMKFGIFEQNALLKDISKGLQRTVLLGQIVKIDGKLTDGKLIVRLLKEGDSWESTNFSCSQETVIPIAEKLCPYIASITSPQARVKLARNKELCEKLKNICKDMVVGFLDTNDISLGTIKYMGTVKGMGFCVGIELHEKKKNNNCSGSCANIKYFSCAPGHGIFTTIEKILPSNYPGTSNHFSPPTSASDLDLCLEKNLSSIANGIDIRPHHEEIVTKYGESRHAVPQKLSTEYKRQSMPIKNARNSRSLQNILDVDKITVNTNNDFDQNTVIQPDKTYLVADSQKKGKNKSEIDLIEIIGGTWSGSTDSKQLESFSNFKKTLDKNDNIKEKYVPTENNTFGRRNKSMNPLSHLTSNNTLKRTAKFYTNDIMEYNREEPKMSSRKLENAKKINEKSEQLARSSTFYVNDKPKYQDPEPGTTNDLVIGSLVEVLNDISDVPLYGVVRWMGIENGTNFILVGVELEEEHSHLPLTLTDGTHNGERLFKCADNRALFVSLDQCHMDLRFQEGGANPGTSGGCRGANCYNVGVECPVIPGAVAPLCMPTEEDVEAVCGKYRGIQGHHNSCYLDVTLFSMFTYTAVFDSLLFRPKGPNDIDDYEEASKTFISNIMLIDVQRVLREEIVNPLRKNLFVSADHVMKLRRLLDKLSSVSGLTSEEKDPEEFLNSLLAQILKAEPFLKLNSGQEAFHYQLFVEKDADLTLPTVQQLFEQSFLTSNIKLKEVPSCLIIQMPRFGKNYKMYPRILPSQLLDVTDIIEGSPRQCIVCGKLARYECRECFDDCSNAGLESTAFCLECLRTAHRHERRKHHSPTRLEVADDFSTMQDAYRPPRLFMELFAVICIESVALRGVREVWRGPRGPLVLLRLHGRQERYEKRTASTSLKWWRAPTSPGGCQTTGYASSCTEEFPLDRHLPEHARRLLCDAYICMYQSSDVMMYR</sequence>
<keyword evidence="10" id="KW-0833">Ubl conjugation pathway</keyword>
<evidence type="ECO:0000256" key="9">
    <source>
        <dbReference type="ARBA" id="ARBA00022723"/>
    </source>
</evidence>
<keyword evidence="12" id="KW-0788">Thiol protease</keyword>
<comment type="catalytic activity">
    <reaction evidence="1">
        <text>Thiol-dependent hydrolysis of ester, thioester, amide, peptide and isopeptide bonds formed by the C-terminal Gly of ubiquitin (a 76-residue protein attached to proteins as an intracellular targeting signal).</text>
        <dbReference type="EC" id="3.4.19.12"/>
    </reaction>
</comment>
<name>A0AAV8Y921_9CUCU</name>
<keyword evidence="7" id="KW-0597">Phosphoprotein</keyword>
<dbReference type="PANTHER" id="PTHR11830">
    <property type="entry name" value="40S RIBOSOMAL PROTEIN S3A"/>
    <property type="match status" value="1"/>
</dbReference>
<evidence type="ECO:0000256" key="6">
    <source>
        <dbReference type="ARBA" id="ARBA00022490"/>
    </source>
</evidence>
<feature type="domain" description="USP" evidence="14">
    <location>
        <begin position="561"/>
        <end position="934"/>
    </location>
</feature>
<dbReference type="Gene3D" id="2.30.30.190">
    <property type="entry name" value="CAP Gly-rich-like domain"/>
    <property type="match status" value="2"/>
</dbReference>
<dbReference type="EMBL" id="JAPWTK010000160">
    <property type="protein sequence ID" value="KAJ8947473.1"/>
    <property type="molecule type" value="Genomic_DNA"/>
</dbReference>
<comment type="subcellular location">
    <subcellularLocation>
        <location evidence="2">Cytoplasm</location>
        <location evidence="2">Cytoskeleton</location>
        <location evidence="2">Microtubule organizing center</location>
        <location evidence="2">Centrosome</location>
    </subcellularLocation>
    <subcellularLocation>
        <location evidence="3">Cytoplasm</location>
        <location evidence="3">Perinuclear region</location>
    </subcellularLocation>
</comment>
<dbReference type="SUPFAM" id="SSF54001">
    <property type="entry name" value="Cysteine proteinases"/>
    <property type="match status" value="1"/>
</dbReference>
<evidence type="ECO:0000256" key="12">
    <source>
        <dbReference type="ARBA" id="ARBA00022807"/>
    </source>
</evidence>
<evidence type="ECO:0000256" key="3">
    <source>
        <dbReference type="ARBA" id="ARBA00004556"/>
    </source>
</evidence>
<dbReference type="EC" id="3.4.19.12" evidence="5"/>
<keyword evidence="6" id="KW-0963">Cytoplasm</keyword>
<keyword evidence="13" id="KW-0862">Zinc</keyword>
<dbReference type="SMART" id="SM01052">
    <property type="entry name" value="CAP_GLY"/>
    <property type="match status" value="2"/>
</dbReference>
<keyword evidence="8" id="KW-0645">Protease</keyword>
<evidence type="ECO:0000313" key="15">
    <source>
        <dbReference type="EMBL" id="KAJ8947473.1"/>
    </source>
</evidence>